<dbReference type="OrthoDB" id="197676at2157"/>
<name>F7PP81_9EURY</name>
<organism evidence="2 3">
    <name type="scientific">Halorhabdus tiamatea SARL4B</name>
    <dbReference type="NCBI Taxonomy" id="1033806"/>
    <lineage>
        <taxon>Archaea</taxon>
        <taxon>Methanobacteriati</taxon>
        <taxon>Methanobacteriota</taxon>
        <taxon>Stenosarchaea group</taxon>
        <taxon>Halobacteria</taxon>
        <taxon>Halobacteriales</taxon>
        <taxon>Haloarculaceae</taxon>
        <taxon>Halorhabdus</taxon>
    </lineage>
</organism>
<reference evidence="2 3" key="2">
    <citation type="journal article" date="2013" name="PLoS ONE">
        <title>INDIGO - INtegrated Data Warehouse of MIcrobial GenOmes with Examples from the Red Sea Extremophiles.</title>
        <authorList>
            <person name="Alam I."/>
            <person name="Antunes A."/>
            <person name="Kamau A.A."/>
            <person name="Ba Alawi W."/>
            <person name="Kalkatawi M."/>
            <person name="Stingl U."/>
            <person name="Bajic V.B."/>
        </authorList>
    </citation>
    <scope>NUCLEOTIDE SEQUENCE [LARGE SCALE GENOMIC DNA]</scope>
    <source>
        <strain evidence="2 3">SARL4B</strain>
    </source>
</reference>
<dbReference type="PANTHER" id="PTHR39550:SF1">
    <property type="entry name" value="SLL0658 PROTEIN"/>
    <property type="match status" value="1"/>
</dbReference>
<evidence type="ECO:0000313" key="4">
    <source>
        <dbReference type="Proteomes" id="UP000015381"/>
    </source>
</evidence>
<dbReference type="GeneID" id="23798067"/>
<dbReference type="STRING" id="1033806.HTIA_0601"/>
<dbReference type="EMBL" id="AFNT02000006">
    <property type="protein sequence ID" value="ERJ07124.1"/>
    <property type="molecule type" value="Genomic_DNA"/>
</dbReference>
<gene>
    <name evidence="2" type="ORF">HLRTI_000718</name>
    <name evidence="1" type="ORF">HTIA_0601</name>
</gene>
<keyword evidence="4" id="KW-1185">Reference proteome</keyword>
<dbReference type="KEGG" id="hti:HTIA_0601"/>
<evidence type="ECO:0008006" key="5">
    <source>
        <dbReference type="Google" id="ProtNLM"/>
    </source>
</evidence>
<dbReference type="HOGENOM" id="CLU_1631608_0_0_2"/>
<dbReference type="AlphaFoldDB" id="F7PP81"/>
<dbReference type="InterPro" id="IPR021799">
    <property type="entry name" value="PIN-like_prokaryotic"/>
</dbReference>
<dbReference type="Pfam" id="PF11848">
    <property type="entry name" value="DUF3368"/>
    <property type="match status" value="1"/>
</dbReference>
<dbReference type="Proteomes" id="UP000003861">
    <property type="component" value="Unassembled WGS sequence"/>
</dbReference>
<dbReference type="EMBL" id="HF571520">
    <property type="protein sequence ID" value="CCQ32745.1"/>
    <property type="molecule type" value="Genomic_DNA"/>
</dbReference>
<evidence type="ECO:0000313" key="3">
    <source>
        <dbReference type="Proteomes" id="UP000003861"/>
    </source>
</evidence>
<proteinExistence type="predicted"/>
<evidence type="ECO:0000313" key="2">
    <source>
        <dbReference type="EMBL" id="ERJ07124.1"/>
    </source>
</evidence>
<reference evidence="1 4" key="3">
    <citation type="journal article" date="2014" name="Environ. Microbiol.">
        <title>Halorhabdus tiamatea: proteogenomics and glycosidase activity measurements identify the first cultivated euryarchaeon from a deep-sea anoxic brine lake as potential polysaccharide degrader.</title>
        <authorList>
            <person name="Werner J."/>
            <person name="Ferrer M."/>
            <person name="Michel G."/>
            <person name="Mann A.J."/>
            <person name="Huang S."/>
            <person name="Juarez S."/>
            <person name="Ciordia S."/>
            <person name="Albar J.P."/>
            <person name="Alcaide M."/>
            <person name="La Cono V."/>
            <person name="Yakimov M.M."/>
            <person name="Antunes A."/>
            <person name="Taborda M."/>
            <person name="Da Costa M.S."/>
            <person name="Amann R.I."/>
            <person name="Gloeckner F.O."/>
            <person name="Golyshina O.V."/>
            <person name="Golyshin P.N."/>
            <person name="Teeling H."/>
        </authorList>
    </citation>
    <scope>NUCLEOTIDE SEQUENCE [LARGE SCALE GENOMIC DNA]</scope>
    <source>
        <strain evidence="4">SARL4B</strain>
        <strain evidence="1">Type strain: SARL4B</strain>
    </source>
</reference>
<accession>F7PP81</accession>
<dbReference type="PANTHER" id="PTHR39550">
    <property type="entry name" value="SLL0658 PROTEIN"/>
    <property type="match status" value="1"/>
</dbReference>
<protein>
    <recommendedName>
        <fullName evidence="5">Nucleic acid-binding protein</fullName>
    </recommendedName>
</protein>
<dbReference type="Proteomes" id="UP000015381">
    <property type="component" value="Chromosome I"/>
</dbReference>
<sequence>MVVVDSSALIPLSWVGRLGLVETTFETVRTTDAVRDEVLVEGKPGTASLQHFLKGVEVVETPPQSEEVATLEGIAVADASVILMAADDEAILLGNDMALIEVARSHGVECWWVTTLLLHGAKSGALSATEAVDILYDLVDAGMNLDPNVYAQVQRKLQELGD</sequence>
<reference evidence="2 3" key="1">
    <citation type="journal article" date="2011" name="J. Bacteriol.">
        <title>Genome sequence of Halorhabdus tiamatea, the first archaeon isolated from a deep-sea anoxic brine lake.</title>
        <authorList>
            <person name="Antunes A."/>
            <person name="Alam I."/>
            <person name="Bajic V.B."/>
            <person name="Stingl U."/>
        </authorList>
    </citation>
    <scope>NUCLEOTIDE SEQUENCE [LARGE SCALE GENOMIC DNA]</scope>
    <source>
        <strain evidence="2 3">SARL4B</strain>
    </source>
</reference>
<dbReference type="eggNOG" id="arCOG00717">
    <property type="taxonomic scope" value="Archaea"/>
</dbReference>
<dbReference type="RefSeq" id="WP_008527950.1">
    <property type="nucleotide sequence ID" value="NC_021921.1"/>
</dbReference>
<dbReference type="PATRIC" id="fig|1033806.12.peg.596"/>
<evidence type="ECO:0000313" key="1">
    <source>
        <dbReference type="EMBL" id="CCQ32745.1"/>
    </source>
</evidence>